<evidence type="ECO:0000313" key="1">
    <source>
        <dbReference type="EMBL" id="RWX47036.1"/>
    </source>
</evidence>
<dbReference type="Proteomes" id="UP000288086">
    <property type="component" value="Unassembled WGS sequence"/>
</dbReference>
<protein>
    <recommendedName>
        <fullName evidence="3">PD-(D/E)XK nuclease family transposase</fullName>
    </recommendedName>
</protein>
<dbReference type="EMBL" id="MTKP01000241">
    <property type="protein sequence ID" value="RWX47036.1"/>
    <property type="molecule type" value="Genomic_DNA"/>
</dbReference>
<evidence type="ECO:0008006" key="3">
    <source>
        <dbReference type="Google" id="ProtNLM"/>
    </source>
</evidence>
<dbReference type="AlphaFoldDB" id="A0A444J1P6"/>
<comment type="caution">
    <text evidence="1">The sequence shown here is derived from an EMBL/GenBank/DDBJ whole genome shotgun (WGS) entry which is preliminary data.</text>
</comment>
<name>A0A444J1P6_9BACT</name>
<reference evidence="1 2" key="1">
    <citation type="submission" date="2017-01" db="EMBL/GenBank/DDBJ databases">
        <title>The cable genome- insights into the physiology and evolution of filamentous bacteria capable of sulfide oxidation via long distance electron transfer.</title>
        <authorList>
            <person name="Schreiber L."/>
            <person name="Bjerg J.T."/>
            <person name="Boggild A."/>
            <person name="Van De Vossenberg J."/>
            <person name="Meysman F."/>
            <person name="Nielsen L.P."/>
            <person name="Schramm A."/>
            <person name="Kjeldsen K.U."/>
        </authorList>
    </citation>
    <scope>NUCLEOTIDE SEQUENCE [LARGE SCALE GENOMIC DNA]</scope>
    <source>
        <strain evidence="1">A1</strain>
    </source>
</reference>
<gene>
    <name evidence="1" type="ORF">VT98_12411</name>
</gene>
<accession>A0A444J1P6</accession>
<evidence type="ECO:0000313" key="2">
    <source>
        <dbReference type="Proteomes" id="UP000288086"/>
    </source>
</evidence>
<sequence length="137" mass="15970">MKVANPLYDVVFKYLMQDMRVAKLVISNIIEQEIESLDFAFTELNRKLPDGGLTVLRIDFAAKIREPDGSSRLVIIELQKAKFPTDITRFRKYLGKQYQEDCNIQIDEKTQKKKRCPLSVFIFSGIISRTMTVRLFM</sequence>
<keyword evidence="2" id="KW-1185">Reference proteome</keyword>
<organism evidence="1 2">
    <name type="scientific">Candidatus Electrothrix communis</name>
    <dbReference type="NCBI Taxonomy" id="1859133"/>
    <lineage>
        <taxon>Bacteria</taxon>
        <taxon>Pseudomonadati</taxon>
        <taxon>Thermodesulfobacteriota</taxon>
        <taxon>Desulfobulbia</taxon>
        <taxon>Desulfobulbales</taxon>
        <taxon>Desulfobulbaceae</taxon>
        <taxon>Candidatus Electrothrix</taxon>
    </lineage>
</organism>
<proteinExistence type="predicted"/>